<feature type="region of interest" description="Disordered" evidence="1">
    <location>
        <begin position="1"/>
        <end position="41"/>
    </location>
</feature>
<name>A0AAI9YHI7_9PEZI</name>
<reference evidence="2 3" key="1">
    <citation type="submission" date="2016-10" db="EMBL/GenBank/DDBJ databases">
        <title>The genome sequence of Colletotrichum fioriniae PJ7.</title>
        <authorList>
            <person name="Baroncelli R."/>
        </authorList>
    </citation>
    <scope>NUCLEOTIDE SEQUENCE [LARGE SCALE GENOMIC DNA]</scope>
    <source>
        <strain evidence="2 3">IMI 309622</strain>
    </source>
</reference>
<protein>
    <submittedName>
        <fullName evidence="2">Uncharacterized protein</fullName>
    </submittedName>
</protein>
<accession>A0AAI9YHI7</accession>
<sequence length="67" mass="7123">MFILKSTDDAPSSHPQPTPDDMSPAAPNRSPDGLCSGPQHRGLGITVPIWSHSQLGPIALHYGSFTE</sequence>
<dbReference type="RefSeq" id="XP_060305950.1">
    <property type="nucleotide sequence ID" value="XM_060463347.1"/>
</dbReference>
<comment type="caution">
    <text evidence="2">The sequence shown here is derived from an EMBL/GenBank/DDBJ whole genome shotgun (WGS) entry which is preliminary data.</text>
</comment>
<dbReference type="EMBL" id="MOOE01000023">
    <property type="protein sequence ID" value="KAK1510374.1"/>
    <property type="molecule type" value="Genomic_DNA"/>
</dbReference>
<organism evidence="2 3">
    <name type="scientific">Colletotrichum costaricense</name>
    <dbReference type="NCBI Taxonomy" id="1209916"/>
    <lineage>
        <taxon>Eukaryota</taxon>
        <taxon>Fungi</taxon>
        <taxon>Dikarya</taxon>
        <taxon>Ascomycota</taxon>
        <taxon>Pezizomycotina</taxon>
        <taxon>Sordariomycetes</taxon>
        <taxon>Hypocreomycetidae</taxon>
        <taxon>Glomerellales</taxon>
        <taxon>Glomerellaceae</taxon>
        <taxon>Colletotrichum</taxon>
        <taxon>Colletotrichum acutatum species complex</taxon>
    </lineage>
</organism>
<evidence type="ECO:0000313" key="3">
    <source>
        <dbReference type="Proteomes" id="UP001240678"/>
    </source>
</evidence>
<evidence type="ECO:0000313" key="2">
    <source>
        <dbReference type="EMBL" id="KAK1510374.1"/>
    </source>
</evidence>
<proteinExistence type="predicted"/>
<evidence type="ECO:0000256" key="1">
    <source>
        <dbReference type="SAM" id="MobiDB-lite"/>
    </source>
</evidence>
<dbReference type="AlphaFoldDB" id="A0AAI9YHI7"/>
<gene>
    <name evidence="2" type="ORF">CCOS01_15205</name>
</gene>
<keyword evidence="3" id="KW-1185">Reference proteome</keyword>
<dbReference type="Proteomes" id="UP001240678">
    <property type="component" value="Unassembled WGS sequence"/>
</dbReference>
<dbReference type="GeneID" id="85346894"/>